<keyword evidence="2 7" id="KW-0645">Protease</keyword>
<evidence type="ECO:0000313" key="15">
    <source>
        <dbReference type="Proteomes" id="UP000781932"/>
    </source>
</evidence>
<evidence type="ECO:0000313" key="14">
    <source>
        <dbReference type="EMBL" id="KAF9880260.1"/>
    </source>
</evidence>
<dbReference type="InterPro" id="IPR036852">
    <property type="entry name" value="Peptidase_S8/S53_dom_sf"/>
</dbReference>
<name>A0A9P6LP04_9PEZI</name>
<evidence type="ECO:0000256" key="8">
    <source>
        <dbReference type="SAM" id="MobiDB-lite"/>
    </source>
</evidence>
<reference evidence="14" key="2">
    <citation type="submission" date="2020-11" db="EMBL/GenBank/DDBJ databases">
        <title>Whole genome sequencing of Colletotrichum sp.</title>
        <authorList>
            <person name="Li H."/>
        </authorList>
    </citation>
    <scope>NUCLEOTIDE SEQUENCE</scope>
    <source>
        <strain evidence="14">CkLH20</strain>
    </source>
</reference>
<dbReference type="Gene3D" id="2.60.40.2310">
    <property type="match status" value="1"/>
</dbReference>
<feature type="domain" description="Subtilisin-like protease fibronectin type-III" evidence="13">
    <location>
        <begin position="683"/>
        <end position="790"/>
    </location>
</feature>
<comment type="caution">
    <text evidence="14">The sequence shown here is derived from an EMBL/GenBank/DDBJ whole genome shotgun (WGS) entry which is preliminary data.</text>
</comment>
<evidence type="ECO:0000256" key="9">
    <source>
        <dbReference type="SAM" id="SignalP"/>
    </source>
</evidence>
<dbReference type="Pfam" id="PF05922">
    <property type="entry name" value="Inhibitor_I9"/>
    <property type="match status" value="1"/>
</dbReference>
<feature type="domain" description="Peptidase S8/S53" evidence="10">
    <location>
        <begin position="146"/>
        <end position="627"/>
    </location>
</feature>
<dbReference type="InterPro" id="IPR037045">
    <property type="entry name" value="S8pro/Inhibitor_I9_sf"/>
</dbReference>
<dbReference type="Pfam" id="PF02225">
    <property type="entry name" value="PA"/>
    <property type="match status" value="1"/>
</dbReference>
<keyword evidence="4 7" id="KW-0378">Hydrolase</keyword>
<evidence type="ECO:0000256" key="7">
    <source>
        <dbReference type="PROSITE-ProRule" id="PRU01240"/>
    </source>
</evidence>
<feature type="signal peptide" evidence="9">
    <location>
        <begin position="1"/>
        <end position="20"/>
    </location>
</feature>
<keyword evidence="5 7" id="KW-0720">Serine protease</keyword>
<feature type="active site" description="Charge relay system" evidence="6 7">
    <location>
        <position position="230"/>
    </location>
</feature>
<dbReference type="Gene3D" id="3.30.70.80">
    <property type="entry name" value="Peptidase S8 propeptide/proteinase inhibitor I9"/>
    <property type="match status" value="1"/>
</dbReference>
<proteinExistence type="inferred from homology"/>
<dbReference type="OrthoDB" id="206201at2759"/>
<protein>
    <submittedName>
        <fullName evidence="14">Subtilisin-like protease</fullName>
    </submittedName>
</protein>
<keyword evidence="3 9" id="KW-0732">Signal</keyword>
<dbReference type="SUPFAM" id="SSF52743">
    <property type="entry name" value="Subtilisin-like"/>
    <property type="match status" value="1"/>
</dbReference>
<dbReference type="Gene3D" id="3.40.50.200">
    <property type="entry name" value="Peptidase S8/S53 domain"/>
    <property type="match status" value="1"/>
</dbReference>
<keyword evidence="15" id="KW-1185">Reference proteome</keyword>
<evidence type="ECO:0000259" key="12">
    <source>
        <dbReference type="Pfam" id="PF05922"/>
    </source>
</evidence>
<comment type="similarity">
    <text evidence="1 7">Belongs to the peptidase S8 family.</text>
</comment>
<dbReference type="CDD" id="cd04852">
    <property type="entry name" value="Peptidases_S8_3"/>
    <property type="match status" value="1"/>
</dbReference>
<dbReference type="CDD" id="cd02120">
    <property type="entry name" value="PA_subtilisin_like"/>
    <property type="match status" value="1"/>
</dbReference>
<dbReference type="EMBL" id="JAATWM020000005">
    <property type="protein sequence ID" value="KAF9880260.1"/>
    <property type="molecule type" value="Genomic_DNA"/>
</dbReference>
<dbReference type="InterPro" id="IPR000209">
    <property type="entry name" value="Peptidase_S8/S53_dom"/>
</dbReference>
<organism evidence="14 15">
    <name type="scientific">Colletotrichum karsti</name>
    <dbReference type="NCBI Taxonomy" id="1095194"/>
    <lineage>
        <taxon>Eukaryota</taxon>
        <taxon>Fungi</taxon>
        <taxon>Dikarya</taxon>
        <taxon>Ascomycota</taxon>
        <taxon>Pezizomycotina</taxon>
        <taxon>Sordariomycetes</taxon>
        <taxon>Hypocreomycetidae</taxon>
        <taxon>Glomerellales</taxon>
        <taxon>Glomerellaceae</taxon>
        <taxon>Colletotrichum</taxon>
        <taxon>Colletotrichum boninense species complex</taxon>
    </lineage>
</organism>
<dbReference type="PROSITE" id="PS51892">
    <property type="entry name" value="SUBTILASE"/>
    <property type="match status" value="1"/>
</dbReference>
<evidence type="ECO:0000259" key="11">
    <source>
        <dbReference type="Pfam" id="PF02225"/>
    </source>
</evidence>
<evidence type="ECO:0000256" key="2">
    <source>
        <dbReference type="ARBA" id="ARBA00022670"/>
    </source>
</evidence>
<dbReference type="Proteomes" id="UP000781932">
    <property type="component" value="Unassembled WGS sequence"/>
</dbReference>
<evidence type="ECO:0000256" key="4">
    <source>
        <dbReference type="ARBA" id="ARBA00022801"/>
    </source>
</evidence>
<sequence>MAKGSWILFLSSLLAGVGSAADLKKTYIVQLRQAHGGDNLLRRSLVDASVESVSGQAADVLYTYENTVNGYAAKFTDEQADALKSQPDVLSVRLDKVYHLHTSRSPQFLGLMGNDELLGRSPMSPQSSGLHAHRRADDTGVAAESDLIIGIFDTGAWPENPGYRDDGVGPIPSRWKGACEEGDGWTASNCNNKLIGARAFYKGYVAAVTNGSQPFNWTGEYQSPRDDDGHGTHTSTTAGGSAVQGASLFGQASGTARGMAEHARLAMYKVCWKEGCFDSDILAAMDKAIEDGVNVMSLSLGPDQPTFNEDEGIVVGSFAAMEKGIFVAVSAGNSGPGPGTVTNLSPWTLNVAASTIDRDFPAHVTLGNGKNYTGASLYSNGSVTDIEPLAEGQVLPLIHGSLAGKGNSSTASFCLDGSLDAEKVAGKIVLCVRGQSGRAEKGGVVKAAGGRGMIVVNPEANGEELIADAHVLPALHLGFKDGAEVAAYAKTYGATVVFDFEGTRVGVPAPYMAAFSSRGPNIPIPGLAKPDITGPGVSILAGWAGQGPAGIAADTRKVDYNVISGTSMSCPHLSGIAAYIMARRPEWSPAAVRSAMMTTAYVTLQDSTSPIVDSSNLESASPLSYGNGHVDPIAALDPGLVYDLTTNDYLDFLCAVNTSTTFISGITRSNFTCNSYETKSVYDFNYPSFSALYESPAGNGTYATNGSYTATFTRTVTNVGEPGTYKADVFLNDPSLVKIAVKPDTLTFSSVGEKQSYVVTATLSSPRSGDASSWGRLVWSDGKHDVGSSLTFLWSLPSEE</sequence>
<evidence type="ECO:0000259" key="13">
    <source>
        <dbReference type="Pfam" id="PF17766"/>
    </source>
</evidence>
<evidence type="ECO:0000256" key="6">
    <source>
        <dbReference type="PIRSR" id="PIRSR615500-1"/>
    </source>
</evidence>
<dbReference type="SUPFAM" id="SSF54897">
    <property type="entry name" value="Protease propeptides/inhibitors"/>
    <property type="match status" value="1"/>
</dbReference>
<dbReference type="Pfam" id="PF00082">
    <property type="entry name" value="Peptidase_S8"/>
    <property type="match status" value="1"/>
</dbReference>
<dbReference type="InterPro" id="IPR045051">
    <property type="entry name" value="SBT"/>
</dbReference>
<feature type="region of interest" description="Disordered" evidence="8">
    <location>
        <begin position="215"/>
        <end position="241"/>
    </location>
</feature>
<dbReference type="AlphaFoldDB" id="A0A9P6LP04"/>
<dbReference type="Pfam" id="PF17766">
    <property type="entry name" value="fn3_6"/>
    <property type="match status" value="1"/>
</dbReference>
<dbReference type="InterPro" id="IPR003137">
    <property type="entry name" value="PA_domain"/>
</dbReference>
<feature type="compositionally biased region" description="Low complexity" evidence="8">
    <location>
        <begin position="232"/>
        <end position="241"/>
    </location>
</feature>
<evidence type="ECO:0000256" key="3">
    <source>
        <dbReference type="ARBA" id="ARBA00022729"/>
    </source>
</evidence>
<dbReference type="GeneID" id="62158007"/>
<dbReference type="RefSeq" id="XP_038749721.1">
    <property type="nucleotide sequence ID" value="XM_038884933.1"/>
</dbReference>
<evidence type="ECO:0000256" key="5">
    <source>
        <dbReference type="ARBA" id="ARBA00022825"/>
    </source>
</evidence>
<dbReference type="Gene3D" id="3.50.30.30">
    <property type="match status" value="1"/>
</dbReference>
<evidence type="ECO:0000259" key="10">
    <source>
        <dbReference type="Pfam" id="PF00082"/>
    </source>
</evidence>
<evidence type="ECO:0000256" key="1">
    <source>
        <dbReference type="ARBA" id="ARBA00011073"/>
    </source>
</evidence>
<feature type="active site" description="Charge relay system" evidence="6 7">
    <location>
        <position position="153"/>
    </location>
</feature>
<feature type="domain" description="Inhibitor I9" evidence="12">
    <location>
        <begin position="26"/>
        <end position="101"/>
    </location>
</feature>
<feature type="domain" description="PA" evidence="11">
    <location>
        <begin position="414"/>
        <end position="484"/>
    </location>
</feature>
<dbReference type="PANTHER" id="PTHR10795">
    <property type="entry name" value="PROPROTEIN CONVERTASE SUBTILISIN/KEXIN"/>
    <property type="match status" value="1"/>
</dbReference>
<dbReference type="InterPro" id="IPR041469">
    <property type="entry name" value="Subtilisin-like_FN3"/>
</dbReference>
<dbReference type="PRINTS" id="PR00723">
    <property type="entry name" value="SUBTILISIN"/>
</dbReference>
<reference evidence="14" key="1">
    <citation type="submission" date="2020-03" db="EMBL/GenBank/DDBJ databases">
        <authorList>
            <person name="He L."/>
        </authorList>
    </citation>
    <scope>NUCLEOTIDE SEQUENCE</scope>
    <source>
        <strain evidence="14">CkLH20</strain>
    </source>
</reference>
<dbReference type="InterPro" id="IPR034197">
    <property type="entry name" value="Peptidases_S8_3"/>
</dbReference>
<feature type="chain" id="PRO_5040319642" evidence="9">
    <location>
        <begin position="21"/>
        <end position="800"/>
    </location>
</feature>
<dbReference type="InterPro" id="IPR015500">
    <property type="entry name" value="Peptidase_S8_subtilisin-rel"/>
</dbReference>
<feature type="active site" description="Charge relay system" evidence="6 7">
    <location>
        <position position="567"/>
    </location>
</feature>
<dbReference type="GO" id="GO:0004252">
    <property type="term" value="F:serine-type endopeptidase activity"/>
    <property type="evidence" value="ECO:0007669"/>
    <property type="project" value="UniProtKB-UniRule"/>
</dbReference>
<dbReference type="InterPro" id="IPR010259">
    <property type="entry name" value="S8pro/Inhibitor_I9"/>
</dbReference>
<dbReference type="FunFam" id="3.40.50.200:FF:000006">
    <property type="entry name" value="Subtilisin-like protease SBT1.5"/>
    <property type="match status" value="1"/>
</dbReference>
<dbReference type="FunFam" id="3.50.30.30:FF:000005">
    <property type="entry name" value="subtilisin-like protease SBT1.5"/>
    <property type="match status" value="1"/>
</dbReference>
<accession>A0A9P6LP04</accession>
<gene>
    <name evidence="14" type="ORF">CkaCkLH20_02214</name>
</gene>
<dbReference type="GO" id="GO:0006508">
    <property type="term" value="P:proteolysis"/>
    <property type="evidence" value="ECO:0007669"/>
    <property type="project" value="UniProtKB-KW"/>
</dbReference>